<protein>
    <recommendedName>
        <fullName evidence="3">Peptidase A2 domain-containing protein</fullName>
    </recommendedName>
</protein>
<dbReference type="Gene3D" id="2.40.70.10">
    <property type="entry name" value="Acid Proteases"/>
    <property type="match status" value="1"/>
</dbReference>
<sequence length="288" mass="31852">MKICQAEHGNNEFVLVVKDAATSLSKVMIDPDIDVSIEGVLAKLLVDTGARVTIVLQDKFKEFWASKNLLPPDVSTVAFEGSKIDLIGYFWASLCVFDETIQEKVYVAKKGTNPELCCCRNGSPLVRDREQLVDTRPEASAINSHKLDAVLAAVECTGTALDQTRTSLENKIDKMTSDLNLLHTDHHKLVDKTRLLEDTLSDLAPKTSQMNTSLLELVDRVVALEHRAEDAEGRTRRDNIHVMGLPGGCAIVACREAVSMYYVFHADNHPACRQHVMSHNPNVPPPQP</sequence>
<name>A0AAV7MQ32_PLEWA</name>
<dbReference type="AlphaFoldDB" id="A0AAV7MQ32"/>
<dbReference type="SUPFAM" id="SSF50630">
    <property type="entry name" value="Acid proteases"/>
    <property type="match status" value="1"/>
</dbReference>
<accession>A0AAV7MQ32</accession>
<proteinExistence type="predicted"/>
<dbReference type="EMBL" id="JANPWB010000013">
    <property type="protein sequence ID" value="KAJ1103108.1"/>
    <property type="molecule type" value="Genomic_DNA"/>
</dbReference>
<dbReference type="InterPro" id="IPR021109">
    <property type="entry name" value="Peptidase_aspartic_dom_sf"/>
</dbReference>
<evidence type="ECO:0008006" key="3">
    <source>
        <dbReference type="Google" id="ProtNLM"/>
    </source>
</evidence>
<gene>
    <name evidence="1" type="ORF">NDU88_000536</name>
</gene>
<organism evidence="1 2">
    <name type="scientific">Pleurodeles waltl</name>
    <name type="common">Iberian ribbed newt</name>
    <dbReference type="NCBI Taxonomy" id="8319"/>
    <lineage>
        <taxon>Eukaryota</taxon>
        <taxon>Metazoa</taxon>
        <taxon>Chordata</taxon>
        <taxon>Craniata</taxon>
        <taxon>Vertebrata</taxon>
        <taxon>Euteleostomi</taxon>
        <taxon>Amphibia</taxon>
        <taxon>Batrachia</taxon>
        <taxon>Caudata</taxon>
        <taxon>Salamandroidea</taxon>
        <taxon>Salamandridae</taxon>
        <taxon>Pleurodelinae</taxon>
        <taxon>Pleurodeles</taxon>
    </lineage>
</organism>
<keyword evidence="2" id="KW-1185">Reference proteome</keyword>
<evidence type="ECO:0000313" key="1">
    <source>
        <dbReference type="EMBL" id="KAJ1103108.1"/>
    </source>
</evidence>
<reference evidence="1" key="1">
    <citation type="journal article" date="2022" name="bioRxiv">
        <title>Sequencing and chromosome-scale assembly of the giantPleurodeles waltlgenome.</title>
        <authorList>
            <person name="Brown T."/>
            <person name="Elewa A."/>
            <person name="Iarovenko S."/>
            <person name="Subramanian E."/>
            <person name="Araus A.J."/>
            <person name="Petzold A."/>
            <person name="Susuki M."/>
            <person name="Suzuki K.-i.T."/>
            <person name="Hayashi T."/>
            <person name="Toyoda A."/>
            <person name="Oliveira C."/>
            <person name="Osipova E."/>
            <person name="Leigh N.D."/>
            <person name="Simon A."/>
            <person name="Yun M.H."/>
        </authorList>
    </citation>
    <scope>NUCLEOTIDE SEQUENCE</scope>
    <source>
        <strain evidence="1">20211129_DDA</strain>
        <tissue evidence="1">Liver</tissue>
    </source>
</reference>
<evidence type="ECO:0000313" key="2">
    <source>
        <dbReference type="Proteomes" id="UP001066276"/>
    </source>
</evidence>
<comment type="caution">
    <text evidence="1">The sequence shown here is derived from an EMBL/GenBank/DDBJ whole genome shotgun (WGS) entry which is preliminary data.</text>
</comment>
<dbReference type="Proteomes" id="UP001066276">
    <property type="component" value="Chromosome 9"/>
</dbReference>